<dbReference type="InterPro" id="IPR005203">
    <property type="entry name" value="Hemocyanin_C"/>
</dbReference>
<dbReference type="SUPFAM" id="SSF48056">
    <property type="entry name" value="Di-copper centre-containing domain"/>
    <property type="match status" value="2"/>
</dbReference>
<dbReference type="OrthoDB" id="8119704at2759"/>
<evidence type="ECO:0000256" key="4">
    <source>
        <dbReference type="ARBA" id="ARBA00022525"/>
    </source>
</evidence>
<dbReference type="Gene3D" id="2.60.40.1520">
    <property type="entry name" value="Hemocyanin, C-terminal domain"/>
    <property type="match status" value="1"/>
</dbReference>
<keyword evidence="5" id="KW-0479">Metal-binding</keyword>
<evidence type="ECO:0000259" key="10">
    <source>
        <dbReference type="PROSITE" id="PS00498"/>
    </source>
</evidence>
<comment type="cofactor">
    <cofactor evidence="1">
        <name>Cu(2+)</name>
        <dbReference type="ChEBI" id="CHEBI:29036"/>
    </cofactor>
</comment>
<evidence type="ECO:0000256" key="7">
    <source>
        <dbReference type="ARBA" id="ARBA00023008"/>
    </source>
</evidence>
<evidence type="ECO:0000256" key="3">
    <source>
        <dbReference type="ARBA" id="ARBA00009928"/>
    </source>
</evidence>
<dbReference type="AlphaFoldDB" id="A0A0M9A9Y3"/>
<dbReference type="InterPro" id="IPR000896">
    <property type="entry name" value="Hemocyanin/hexamerin_mid_dom"/>
</dbReference>
<dbReference type="Pfam" id="PF03723">
    <property type="entry name" value="Hemocyanin_C"/>
    <property type="match status" value="1"/>
</dbReference>
<dbReference type="Gene3D" id="1.20.1370.10">
    <property type="entry name" value="Hemocyanin, N-terminal domain"/>
    <property type="match status" value="1"/>
</dbReference>
<evidence type="ECO:0000313" key="12">
    <source>
        <dbReference type="Proteomes" id="UP000053105"/>
    </source>
</evidence>
<dbReference type="PROSITE" id="PS00210">
    <property type="entry name" value="HEMOCYANIN_2"/>
    <property type="match status" value="1"/>
</dbReference>
<sequence length="719" mass="83361">MSSDKSGILYLFDRPAEPVYVPKGSSKVAFDIPPDYLPERYRVVATQVFNRFGEDTDSKLRVKQISLPDLSIPLQLGRRQPFSLFIPAHRRIAARLIDIFMGIVYCQGPVSSVTFDVTGMRTYEDFLSIAVYCRDRVNPNMFIYALSVAILHRPDTKDLPIPPLTEVFPDKYVDGGIFSRAREEANVVPEGSRIPIEIPRDYTASDLDEEHRVAYWREDIGINLHHWHWHLVYPFEGDTRIVNKDRRGELFYYMHEQIMASYKFINLILISNAHTDFLQEVLCKCYASVTQEALQCHYNVNKILHKTQIILKCEMSPTQVFKYNCERLCNRLGRVKRLINWREPIPEAYFPKLDSLVASRTWPARTGGSVLHDISRQVDELDFDIQDLERWRDRIYEAIHTGAVMNAKGERIPLTEREGINVLGNIMEASILSPNQNVYGDLHNMGHVAISYIHDPDHRYLESFGVMGDSATAMRDPIFYRWHAFVDDIFQEHKNTLPQYTVQQVQRERIFLSPLKMICFLLKLDFPGVEIADIKVATNEQPNVLNTFWSKSDVDLSRGLDFTPRGAVLARFTHLNHSEFTYTILVNNRNNTPQRGTVRIFIGPREDERGLPFPFRQQKNLMIEMDKFTVMLRPGQNKIERRSTESSVTIPFERTFRNLDESRPVADGNLQQFNFCGCGWPQHMLVPKGRKEGFPMDLFVMVSDYRGDAVKLRDRIVTH</sequence>
<dbReference type="GO" id="GO:0004503">
    <property type="term" value="F:tyrosinase activity"/>
    <property type="evidence" value="ECO:0007669"/>
    <property type="project" value="UniProtKB-ARBA"/>
</dbReference>
<keyword evidence="9" id="KW-1015">Disulfide bond</keyword>
<dbReference type="InterPro" id="IPR013788">
    <property type="entry name" value="Hemocyanin/hexamerin"/>
</dbReference>
<dbReference type="InterPro" id="IPR037020">
    <property type="entry name" value="Hemocyanin_C_sf"/>
</dbReference>
<evidence type="ECO:0000256" key="9">
    <source>
        <dbReference type="ARBA" id="ARBA00023157"/>
    </source>
</evidence>
<dbReference type="PANTHER" id="PTHR11511:SF4">
    <property type="entry name" value="PHENOLOXIDASE 2-RELATED"/>
    <property type="match status" value="1"/>
</dbReference>
<gene>
    <name evidence="11" type="ORF">WN51_02761</name>
</gene>
<dbReference type="PROSITE" id="PS00209">
    <property type="entry name" value="HEMOCYANIN_1"/>
    <property type="match status" value="1"/>
</dbReference>
<dbReference type="PANTHER" id="PTHR11511">
    <property type="entry name" value="LARVAL STORAGE PROTEIN/PHENOLOXIDASE"/>
    <property type="match status" value="1"/>
</dbReference>
<comment type="subcellular location">
    <subcellularLocation>
        <location evidence="2">Secreted</location>
    </subcellularLocation>
</comment>
<dbReference type="Pfam" id="PF00372">
    <property type="entry name" value="Hemocyanin_M"/>
    <property type="match status" value="2"/>
</dbReference>
<evidence type="ECO:0000256" key="2">
    <source>
        <dbReference type="ARBA" id="ARBA00004613"/>
    </source>
</evidence>
<dbReference type="InterPro" id="IPR014756">
    <property type="entry name" value="Ig_E-set"/>
</dbReference>
<evidence type="ECO:0000256" key="1">
    <source>
        <dbReference type="ARBA" id="ARBA00001973"/>
    </source>
</evidence>
<protein>
    <submittedName>
        <fullName evidence="11">Phenoloxidase subunit 1</fullName>
    </submittedName>
</protein>
<dbReference type="STRING" id="166423.A0A0M9A9Y3"/>
<comment type="similarity">
    <text evidence="3">Belongs to the tyrosinase family.</text>
</comment>
<dbReference type="SUPFAM" id="SSF81296">
    <property type="entry name" value="E set domains"/>
    <property type="match status" value="1"/>
</dbReference>
<keyword evidence="6" id="KW-0560">Oxidoreductase</keyword>
<dbReference type="EMBL" id="KQ435711">
    <property type="protein sequence ID" value="KOX79496.1"/>
    <property type="molecule type" value="Genomic_DNA"/>
</dbReference>
<organism evidence="11 12">
    <name type="scientific">Melipona quadrifasciata</name>
    <dbReference type="NCBI Taxonomy" id="166423"/>
    <lineage>
        <taxon>Eukaryota</taxon>
        <taxon>Metazoa</taxon>
        <taxon>Ecdysozoa</taxon>
        <taxon>Arthropoda</taxon>
        <taxon>Hexapoda</taxon>
        <taxon>Insecta</taxon>
        <taxon>Pterygota</taxon>
        <taxon>Neoptera</taxon>
        <taxon>Endopterygota</taxon>
        <taxon>Hymenoptera</taxon>
        <taxon>Apocrita</taxon>
        <taxon>Aculeata</taxon>
        <taxon>Apoidea</taxon>
        <taxon>Anthophila</taxon>
        <taxon>Apidae</taxon>
        <taxon>Melipona</taxon>
    </lineage>
</organism>
<proteinExistence type="inferred from homology"/>
<keyword evidence="7" id="KW-0186">Copper</keyword>
<dbReference type="InterPro" id="IPR008922">
    <property type="entry name" value="Di-copper_centre_dom_sf"/>
</dbReference>
<dbReference type="InterPro" id="IPR036697">
    <property type="entry name" value="Hemocyanin_N_sf"/>
</dbReference>
<evidence type="ECO:0000313" key="11">
    <source>
        <dbReference type="EMBL" id="KOX79496.1"/>
    </source>
</evidence>
<accession>A0A0M9A9Y3</accession>
<dbReference type="GO" id="GO:0005576">
    <property type="term" value="C:extracellular region"/>
    <property type="evidence" value="ECO:0007669"/>
    <property type="project" value="UniProtKB-SubCell"/>
</dbReference>
<name>A0A0M9A9Y3_9HYME</name>
<dbReference type="InterPro" id="IPR002227">
    <property type="entry name" value="Tyrosinase_Cu-bd"/>
</dbReference>
<feature type="domain" description="Tyrosinase copper-binding" evidence="10">
    <location>
        <begin position="476"/>
        <end position="487"/>
    </location>
</feature>
<evidence type="ECO:0000256" key="6">
    <source>
        <dbReference type="ARBA" id="ARBA00023002"/>
    </source>
</evidence>
<dbReference type="GO" id="GO:0046872">
    <property type="term" value="F:metal ion binding"/>
    <property type="evidence" value="ECO:0007669"/>
    <property type="project" value="UniProtKB-KW"/>
</dbReference>
<dbReference type="Proteomes" id="UP000053105">
    <property type="component" value="Unassembled WGS sequence"/>
</dbReference>
<dbReference type="GO" id="GO:0006582">
    <property type="term" value="P:melanin metabolic process"/>
    <property type="evidence" value="ECO:0007669"/>
    <property type="project" value="UniProtKB-ARBA"/>
</dbReference>
<keyword evidence="12" id="KW-1185">Reference proteome</keyword>
<evidence type="ECO:0000256" key="5">
    <source>
        <dbReference type="ARBA" id="ARBA00022723"/>
    </source>
</evidence>
<dbReference type="PRINTS" id="PR00187">
    <property type="entry name" value="HAEMOCYANIN"/>
</dbReference>
<dbReference type="Pfam" id="PF03722">
    <property type="entry name" value="Hemocyanin_N"/>
    <property type="match status" value="1"/>
</dbReference>
<reference evidence="11 12" key="1">
    <citation type="submission" date="2015-07" db="EMBL/GenBank/DDBJ databases">
        <title>The genome of Melipona quadrifasciata.</title>
        <authorList>
            <person name="Pan H."/>
            <person name="Kapheim K."/>
        </authorList>
    </citation>
    <scope>NUCLEOTIDE SEQUENCE [LARGE SCALE GENOMIC DNA]</scope>
    <source>
        <strain evidence="11">0111107301</strain>
        <tissue evidence="11">Whole body</tissue>
    </source>
</reference>
<keyword evidence="8" id="KW-0503">Monooxygenase</keyword>
<keyword evidence="4" id="KW-0964">Secreted</keyword>
<dbReference type="Gene3D" id="1.10.1280.10">
    <property type="entry name" value="Di-copper center containing domain from catechol oxidase"/>
    <property type="match status" value="2"/>
</dbReference>
<evidence type="ECO:0000256" key="8">
    <source>
        <dbReference type="ARBA" id="ARBA00023033"/>
    </source>
</evidence>
<dbReference type="InterPro" id="IPR005204">
    <property type="entry name" value="Hemocyanin_N"/>
</dbReference>
<dbReference type="SUPFAM" id="SSF48050">
    <property type="entry name" value="Hemocyanin, N-terminal domain"/>
    <property type="match status" value="1"/>
</dbReference>
<dbReference type="PROSITE" id="PS00498">
    <property type="entry name" value="TYROSINASE_2"/>
    <property type="match status" value="1"/>
</dbReference>